<feature type="compositionally biased region" description="Polar residues" evidence="1">
    <location>
        <begin position="47"/>
        <end position="57"/>
    </location>
</feature>
<evidence type="ECO:0000313" key="3">
    <source>
        <dbReference type="EMBL" id="CAL1542740.1"/>
    </source>
</evidence>
<evidence type="ECO:0000256" key="2">
    <source>
        <dbReference type="SAM" id="Phobius"/>
    </source>
</evidence>
<reference evidence="3 4" key="1">
    <citation type="submission" date="2024-04" db="EMBL/GenBank/DDBJ databases">
        <authorList>
            <consortium name="Genoscope - CEA"/>
            <person name="William W."/>
        </authorList>
    </citation>
    <scope>NUCLEOTIDE SEQUENCE [LARGE SCALE GENOMIC DNA]</scope>
</reference>
<keyword evidence="2" id="KW-0812">Transmembrane</keyword>
<feature type="region of interest" description="Disordered" evidence="1">
    <location>
        <begin position="47"/>
        <end position="92"/>
    </location>
</feature>
<feature type="compositionally biased region" description="Low complexity" evidence="1">
    <location>
        <begin position="70"/>
        <end position="92"/>
    </location>
</feature>
<sequence>MAAPMIRLRISCTNRTLILSYFDQAKCILMPSYCKKIINGRCLSKASGTKNESTGNESKNEEKSNVGVSNGNIETNQNNRTNNPTSTRSHLLSSSVVLTSQERLGHLMQMYEDFVGLTEVKQAQEKVVCAEQKFLQVQEDRRAMQQELLSVQAEVRRVGAELEKTSRTDTHYIELVKKEHEALLIEREMSNKIKTLDKAERDFFALLSAALRESHEKERARAEKTKYWSIIGSVIGAIIGIVGSTVNNLKRMRELRAIVTESAENTLEYKTLANKMLDNVVTQHSKLEEFVQQVLNHSETLETFNTSNNNITDQLSVNLKDTSQNTNAVLEEVGKQSRALSEQLKEIQRLLAVHQSSSHDNNVIYVGPELELLLQKTEQRLEANVNKNALFTITALGGMATLGVSVLIYLLRGSG</sequence>
<dbReference type="PANTHER" id="PTHR28624">
    <property type="entry name" value="COILED-COIL DOMAIN-CONTAINING PROTEIN 51"/>
    <property type="match status" value="1"/>
</dbReference>
<keyword evidence="2" id="KW-0472">Membrane</keyword>
<keyword evidence="2" id="KW-1133">Transmembrane helix</keyword>
<keyword evidence="4" id="KW-1185">Reference proteome</keyword>
<comment type="caution">
    <text evidence="3">The sequence shown here is derived from an EMBL/GenBank/DDBJ whole genome shotgun (WGS) entry which is preliminary data.</text>
</comment>
<dbReference type="InterPro" id="IPR037660">
    <property type="entry name" value="CCDC51"/>
</dbReference>
<organism evidence="3 4">
    <name type="scientific">Lymnaea stagnalis</name>
    <name type="common">Great pond snail</name>
    <name type="synonym">Helix stagnalis</name>
    <dbReference type="NCBI Taxonomy" id="6523"/>
    <lineage>
        <taxon>Eukaryota</taxon>
        <taxon>Metazoa</taxon>
        <taxon>Spiralia</taxon>
        <taxon>Lophotrochozoa</taxon>
        <taxon>Mollusca</taxon>
        <taxon>Gastropoda</taxon>
        <taxon>Heterobranchia</taxon>
        <taxon>Euthyneura</taxon>
        <taxon>Panpulmonata</taxon>
        <taxon>Hygrophila</taxon>
        <taxon>Lymnaeoidea</taxon>
        <taxon>Lymnaeidae</taxon>
        <taxon>Lymnaea</taxon>
    </lineage>
</organism>
<dbReference type="Proteomes" id="UP001497497">
    <property type="component" value="Unassembled WGS sequence"/>
</dbReference>
<gene>
    <name evidence="3" type="ORF">GSLYS_00016274001</name>
</gene>
<dbReference type="EMBL" id="CAXITT010000505">
    <property type="protein sequence ID" value="CAL1542740.1"/>
    <property type="molecule type" value="Genomic_DNA"/>
</dbReference>
<protein>
    <recommendedName>
        <fullName evidence="5">Coiled-coil domain-containing protein 51</fullName>
    </recommendedName>
</protein>
<evidence type="ECO:0000256" key="1">
    <source>
        <dbReference type="SAM" id="MobiDB-lite"/>
    </source>
</evidence>
<accession>A0AAV2I7J5</accession>
<proteinExistence type="predicted"/>
<name>A0AAV2I7J5_LYMST</name>
<feature type="transmembrane region" description="Helical" evidence="2">
    <location>
        <begin position="227"/>
        <end position="246"/>
    </location>
</feature>
<feature type="transmembrane region" description="Helical" evidence="2">
    <location>
        <begin position="389"/>
        <end position="411"/>
    </location>
</feature>
<evidence type="ECO:0000313" key="4">
    <source>
        <dbReference type="Proteomes" id="UP001497497"/>
    </source>
</evidence>
<dbReference type="AlphaFoldDB" id="A0AAV2I7J5"/>
<evidence type="ECO:0008006" key="5">
    <source>
        <dbReference type="Google" id="ProtNLM"/>
    </source>
</evidence>
<dbReference type="PANTHER" id="PTHR28624:SF1">
    <property type="entry name" value="MITOCHONDRIAL POTASSIUM CHANNEL"/>
    <property type="match status" value="1"/>
</dbReference>